<feature type="compositionally biased region" description="Basic residues" evidence="6">
    <location>
        <begin position="386"/>
        <end position="405"/>
    </location>
</feature>
<reference evidence="8" key="1">
    <citation type="submission" date="2022-12" db="EMBL/GenBank/DDBJ databases">
        <authorList>
            <person name="Webb A."/>
        </authorList>
    </citation>
    <scope>NUCLEOTIDE SEQUENCE</scope>
    <source>
        <strain evidence="8">Hp1</strain>
    </source>
</reference>
<dbReference type="SUPFAM" id="SSF52540">
    <property type="entry name" value="P-loop containing nucleoside triphosphate hydrolases"/>
    <property type="match status" value="1"/>
</dbReference>
<keyword evidence="1" id="KW-0597">Phosphoprotein</keyword>
<feature type="domain" description="CP-type G" evidence="7">
    <location>
        <begin position="231"/>
        <end position="563"/>
    </location>
</feature>
<comment type="function">
    <text evidence="4">Possible regulatory or functional link with the histocompatibility cluster.</text>
</comment>
<evidence type="ECO:0000259" key="7">
    <source>
        <dbReference type="PROSITE" id="PS51721"/>
    </source>
</evidence>
<dbReference type="GO" id="GO:0003924">
    <property type="term" value="F:GTPase activity"/>
    <property type="evidence" value="ECO:0007669"/>
    <property type="project" value="InterPro"/>
</dbReference>
<feature type="region of interest" description="Disordered" evidence="6">
    <location>
        <begin position="708"/>
        <end position="751"/>
    </location>
</feature>
<dbReference type="InterPro" id="IPR027417">
    <property type="entry name" value="P-loop_NTPase"/>
</dbReference>
<dbReference type="AlphaFoldDB" id="A0AAV0UM57"/>
<dbReference type="InterPro" id="IPR030378">
    <property type="entry name" value="G_CP_dom"/>
</dbReference>
<feature type="compositionally biased region" description="Basic and acidic residues" evidence="6">
    <location>
        <begin position="24"/>
        <end position="35"/>
    </location>
</feature>
<dbReference type="PANTHER" id="PTHR45709:SF3">
    <property type="entry name" value="GUANINE NUCLEOTIDE-BINDING PROTEIN-LIKE 1"/>
    <property type="match status" value="1"/>
</dbReference>
<sequence>MDVQLEQVQRVAALQARRREELDALKHERKERDKTSVTANFSGKQKKQQLRARKERLAARRDHEAALDLQSAQYEAFYADTVPFNEVREERVDDAKDVRASMDFFARENDLDNDLSARLKLTVALGKNNKDAVGKELSSFFVKETKEQIQLRLMEGQGPLDVMKRETPLLAVESARDPILDHPKRPQWTYTMSKEKVDNNESIMFDQWLTKIHDKYDNEHLNHFEHNLEVWRELWRVIERATHVVIVADVRNPLLHIPASVYDLVTKELKKPMVVVLNKIDLIPAAAVQLWKRYLSGRFPLAQLVCFSSRLQAVYGDTSVSTRRRVLSKKLDVGDASAIKGAVDILVACGIETAEAQQLVEELNACALTREGLPLQSDAAQEQKAGGKRRSRRKQKNRGGTRHGKASNDGSTTLYECQHCGSDGAVVACMSCATGGRPSSTDANVKDEADAIARGYLLCTRCDREEHAELKGHYQVQLQSALAAMSTNLPVPGSAGTTGHGHTPKVTIGLIGHPNVGKSSVLNALAGKKIVSVSHTPGHTKRLQSIMIAPEVCICDCPGLVFPFAGVPKYLQELSGLYPYSQIREPYSAVRFLAEHVVLEQILDLKPRTQLFDGQMEELEWTPWNICEAYAEKRGYRTDRRGRPDHQRAGSELVRDAVDGILPLFFLPPNYTGKDMTPPSVATYCKLEEVSLEEDDRSAIADGARLVEAEHEEEQSRAQPASGRKQHAAPVNAFSLLGSDSSDDEDDGNES</sequence>
<dbReference type="InterPro" id="IPR043358">
    <property type="entry name" value="GNL1-like"/>
</dbReference>
<dbReference type="Proteomes" id="UP001162031">
    <property type="component" value="Unassembled WGS sequence"/>
</dbReference>
<keyword evidence="9" id="KW-1185">Reference proteome</keyword>
<feature type="region of interest" description="Disordered" evidence="6">
    <location>
        <begin position="24"/>
        <end position="49"/>
    </location>
</feature>
<proteinExistence type="predicted"/>
<evidence type="ECO:0000256" key="1">
    <source>
        <dbReference type="ARBA" id="ARBA00022553"/>
    </source>
</evidence>
<dbReference type="Pfam" id="PF01926">
    <property type="entry name" value="MMR_HSR1"/>
    <property type="match status" value="1"/>
</dbReference>
<comment type="caution">
    <text evidence="8">The sequence shown here is derived from an EMBL/GenBank/DDBJ whole genome shotgun (WGS) entry which is preliminary data.</text>
</comment>
<accession>A0AAV0UM57</accession>
<evidence type="ECO:0000256" key="2">
    <source>
        <dbReference type="ARBA" id="ARBA00022741"/>
    </source>
</evidence>
<dbReference type="PROSITE" id="PS51721">
    <property type="entry name" value="G_CP"/>
    <property type="match status" value="1"/>
</dbReference>
<keyword evidence="3" id="KW-0342">GTP-binding</keyword>
<gene>
    <name evidence="8" type="ORF">HBR001_LOCUS7010</name>
</gene>
<dbReference type="GO" id="GO:0005525">
    <property type="term" value="F:GTP binding"/>
    <property type="evidence" value="ECO:0007669"/>
    <property type="project" value="UniProtKB-KW"/>
</dbReference>
<feature type="region of interest" description="Disordered" evidence="6">
    <location>
        <begin position="377"/>
        <end position="408"/>
    </location>
</feature>
<dbReference type="Gene3D" id="3.40.50.300">
    <property type="entry name" value="P-loop containing nucleotide triphosphate hydrolases"/>
    <property type="match status" value="2"/>
</dbReference>
<dbReference type="EMBL" id="CANTFL010001332">
    <property type="protein sequence ID" value="CAI5736998.1"/>
    <property type="molecule type" value="Genomic_DNA"/>
</dbReference>
<organism evidence="8 9">
    <name type="scientific">Hyaloperonospora brassicae</name>
    <name type="common">Brassica downy mildew</name>
    <name type="synonym">Peronospora brassicae</name>
    <dbReference type="NCBI Taxonomy" id="162125"/>
    <lineage>
        <taxon>Eukaryota</taxon>
        <taxon>Sar</taxon>
        <taxon>Stramenopiles</taxon>
        <taxon>Oomycota</taxon>
        <taxon>Peronosporomycetes</taxon>
        <taxon>Peronosporales</taxon>
        <taxon>Peronosporaceae</taxon>
        <taxon>Hyaloperonospora</taxon>
    </lineage>
</organism>
<dbReference type="InterPro" id="IPR006073">
    <property type="entry name" value="GTP-bd"/>
</dbReference>
<evidence type="ECO:0000256" key="5">
    <source>
        <dbReference type="ARBA" id="ARBA00039902"/>
    </source>
</evidence>
<name>A0AAV0UM57_HYABA</name>
<evidence type="ECO:0000313" key="9">
    <source>
        <dbReference type="Proteomes" id="UP001162031"/>
    </source>
</evidence>
<keyword evidence="2" id="KW-0547">Nucleotide-binding</keyword>
<dbReference type="PANTHER" id="PTHR45709">
    <property type="entry name" value="LARGE SUBUNIT GTPASE 1 HOMOLOG-RELATED"/>
    <property type="match status" value="1"/>
</dbReference>
<evidence type="ECO:0000256" key="6">
    <source>
        <dbReference type="SAM" id="MobiDB-lite"/>
    </source>
</evidence>
<evidence type="ECO:0000313" key="8">
    <source>
        <dbReference type="EMBL" id="CAI5736998.1"/>
    </source>
</evidence>
<protein>
    <recommendedName>
        <fullName evidence="5">Guanine nucleotide-binding protein-like 1</fullName>
    </recommendedName>
</protein>
<evidence type="ECO:0000256" key="4">
    <source>
        <dbReference type="ARBA" id="ARBA00037770"/>
    </source>
</evidence>
<feature type="compositionally biased region" description="Acidic residues" evidence="6">
    <location>
        <begin position="741"/>
        <end position="751"/>
    </location>
</feature>
<evidence type="ECO:0000256" key="3">
    <source>
        <dbReference type="ARBA" id="ARBA00023134"/>
    </source>
</evidence>